<dbReference type="RefSeq" id="WP_107532600.1">
    <property type="nucleotide sequence ID" value="NZ_PZEV01000022.1"/>
</dbReference>
<dbReference type="STRING" id="1194526.A284_00715"/>
<evidence type="ECO:0000313" key="11">
    <source>
        <dbReference type="EMBL" id="PTI50789.1"/>
    </source>
</evidence>
<evidence type="ECO:0000256" key="7">
    <source>
        <dbReference type="ARBA" id="ARBA00023112"/>
    </source>
</evidence>
<evidence type="ECO:0000256" key="9">
    <source>
        <dbReference type="RuleBase" id="RU363032"/>
    </source>
</evidence>
<comment type="similarity">
    <text evidence="9">Belongs to the binding-protein-dependent transport system permease family.</text>
</comment>
<dbReference type="InterPro" id="IPR000515">
    <property type="entry name" value="MetI-like"/>
</dbReference>
<evidence type="ECO:0000256" key="4">
    <source>
        <dbReference type="ARBA" id="ARBA00022596"/>
    </source>
</evidence>
<name>A0A2T4PZX3_STAWA</name>
<protein>
    <submittedName>
        <fullName evidence="11">ABC transporter permease</fullName>
    </submittedName>
</protein>
<dbReference type="GO" id="GO:0015675">
    <property type="term" value="P:nickel cation transport"/>
    <property type="evidence" value="ECO:0007669"/>
    <property type="project" value="UniProtKB-KW"/>
</dbReference>
<dbReference type="GO" id="GO:0055085">
    <property type="term" value="P:transmembrane transport"/>
    <property type="evidence" value="ECO:0007669"/>
    <property type="project" value="InterPro"/>
</dbReference>
<feature type="domain" description="ABC transmembrane type-1" evidence="10">
    <location>
        <begin position="95"/>
        <end position="291"/>
    </location>
</feature>
<dbReference type="PANTHER" id="PTHR43163:SF6">
    <property type="entry name" value="DIPEPTIDE TRANSPORT SYSTEM PERMEASE PROTEIN DPPB-RELATED"/>
    <property type="match status" value="1"/>
</dbReference>
<keyword evidence="7" id="KW-0406">Ion transport</keyword>
<dbReference type="Pfam" id="PF00528">
    <property type="entry name" value="BPD_transp_1"/>
    <property type="match status" value="1"/>
</dbReference>
<comment type="caution">
    <text evidence="11">The sequence shown here is derived from an EMBL/GenBank/DDBJ whole genome shotgun (WGS) entry which is preliminary data.</text>
</comment>
<evidence type="ECO:0000256" key="8">
    <source>
        <dbReference type="ARBA" id="ARBA00023136"/>
    </source>
</evidence>
<evidence type="ECO:0000256" key="2">
    <source>
        <dbReference type="ARBA" id="ARBA00022448"/>
    </source>
</evidence>
<feature type="transmembrane region" description="Helical" evidence="9">
    <location>
        <begin position="272"/>
        <end position="291"/>
    </location>
</feature>
<comment type="subcellular location">
    <subcellularLocation>
        <location evidence="1 9">Cell membrane</location>
        <topology evidence="1 9">Multi-pass membrane protein</topology>
    </subcellularLocation>
</comment>
<keyword evidence="6 9" id="KW-1133">Transmembrane helix</keyword>
<dbReference type="InterPro" id="IPR035906">
    <property type="entry name" value="MetI-like_sf"/>
</dbReference>
<feature type="transmembrane region" description="Helical" evidence="9">
    <location>
        <begin position="226"/>
        <end position="252"/>
    </location>
</feature>
<dbReference type="EMBL" id="PZEV01000022">
    <property type="protein sequence ID" value="PTI50789.1"/>
    <property type="molecule type" value="Genomic_DNA"/>
</dbReference>
<evidence type="ECO:0000256" key="5">
    <source>
        <dbReference type="ARBA" id="ARBA00022692"/>
    </source>
</evidence>
<dbReference type="SUPFAM" id="SSF161098">
    <property type="entry name" value="MetI-like"/>
    <property type="match status" value="1"/>
</dbReference>
<dbReference type="PROSITE" id="PS50928">
    <property type="entry name" value="ABC_TM1"/>
    <property type="match status" value="1"/>
</dbReference>
<proteinExistence type="inferred from homology"/>
<keyword evidence="4" id="KW-0533">Nickel</keyword>
<dbReference type="GO" id="GO:0005886">
    <property type="term" value="C:plasma membrane"/>
    <property type="evidence" value="ECO:0007669"/>
    <property type="project" value="UniProtKB-SubCell"/>
</dbReference>
<evidence type="ECO:0000313" key="12">
    <source>
        <dbReference type="Proteomes" id="UP000240717"/>
    </source>
</evidence>
<reference evidence="11 12" key="1">
    <citation type="journal article" date="2016" name="Front. Microbiol.">
        <title>Comprehensive Phylogenetic Analysis of Bovine Non-aureus Staphylococci Species Based on Whole-Genome Sequencing.</title>
        <authorList>
            <person name="Naushad S."/>
            <person name="Barkema H.W."/>
            <person name="Luby C."/>
            <person name="Condas L.A."/>
            <person name="Nobrega D.B."/>
            <person name="Carson D.A."/>
            <person name="De Buck J."/>
        </authorList>
    </citation>
    <scope>NUCLEOTIDE SEQUENCE [LARGE SCALE GENOMIC DNA]</scope>
    <source>
        <strain evidence="11 12">SNUC 2993</strain>
    </source>
</reference>
<keyword evidence="3" id="KW-1003">Cell membrane</keyword>
<evidence type="ECO:0000256" key="1">
    <source>
        <dbReference type="ARBA" id="ARBA00004651"/>
    </source>
</evidence>
<dbReference type="InterPro" id="IPR045621">
    <property type="entry name" value="BPD_transp_1_N"/>
</dbReference>
<dbReference type="Gene3D" id="1.10.3720.10">
    <property type="entry name" value="MetI-like"/>
    <property type="match status" value="1"/>
</dbReference>
<organism evidence="11 12">
    <name type="scientific">Staphylococcus warneri</name>
    <dbReference type="NCBI Taxonomy" id="1292"/>
    <lineage>
        <taxon>Bacteria</taxon>
        <taxon>Bacillati</taxon>
        <taxon>Bacillota</taxon>
        <taxon>Bacilli</taxon>
        <taxon>Bacillales</taxon>
        <taxon>Staphylococcaceae</taxon>
        <taxon>Staphylococcus</taxon>
    </lineage>
</organism>
<sequence>MFKRTLKLLLYLFMSSFIIFLLVEKTSGNPAILYLQRHGYTHISQENIEAAQHQLGLGHHMILRYLDWVVHAFTGDLGYSFSSSEPVTSMIIQSLTPTLTLMIVATAILLPLGFAIGYVVGVNPGHKWGLMLRSIAQILTSMPEYWLAILFVYYFGIRLQWLPFVGSSTWLHFVLPVTVLVIVEGCHIILMTAHLIEGTLKSDAYQLTLLRGFKLKHRIYVQIKDIVAPLITIMINSMIHLFGKVVILEVIFSMSGIGKLLITAINQRDYPVIQGVIMIVIVAIMVTNYLGDILMIKNEPRIQHKQLTQPNLERVGNHE</sequence>
<keyword evidence="5 9" id="KW-0812">Transmembrane</keyword>
<gene>
    <name evidence="11" type="ORF">BU085_07570</name>
</gene>
<dbReference type="Pfam" id="PF19300">
    <property type="entry name" value="BPD_transp_1_N"/>
    <property type="match status" value="1"/>
</dbReference>
<dbReference type="Proteomes" id="UP000240717">
    <property type="component" value="Unassembled WGS sequence"/>
</dbReference>
<evidence type="ECO:0000259" key="10">
    <source>
        <dbReference type="PROSITE" id="PS50928"/>
    </source>
</evidence>
<evidence type="ECO:0000256" key="6">
    <source>
        <dbReference type="ARBA" id="ARBA00022989"/>
    </source>
</evidence>
<accession>A0A2T4PZX3</accession>
<keyword evidence="8 9" id="KW-0472">Membrane</keyword>
<dbReference type="AlphaFoldDB" id="A0A2T4PZX3"/>
<evidence type="ECO:0000256" key="3">
    <source>
        <dbReference type="ARBA" id="ARBA00022475"/>
    </source>
</evidence>
<feature type="transmembrane region" description="Helical" evidence="9">
    <location>
        <begin position="99"/>
        <end position="122"/>
    </location>
</feature>
<keyword evidence="7" id="KW-0921">Nickel transport</keyword>
<keyword evidence="2 9" id="KW-0813">Transport</keyword>
<dbReference type="PANTHER" id="PTHR43163">
    <property type="entry name" value="DIPEPTIDE TRANSPORT SYSTEM PERMEASE PROTEIN DPPB-RELATED"/>
    <property type="match status" value="1"/>
</dbReference>
<feature type="transmembrane region" description="Helical" evidence="9">
    <location>
        <begin position="143"/>
        <end position="161"/>
    </location>
</feature>